<reference evidence="1" key="1">
    <citation type="submission" date="2024-09" db="EMBL/GenBank/DDBJ databases">
        <title>Black Yeasts Isolated from many extreme environments.</title>
        <authorList>
            <person name="Coleine C."/>
            <person name="Stajich J.E."/>
            <person name="Selbmann L."/>
        </authorList>
    </citation>
    <scope>NUCLEOTIDE SEQUENCE</scope>
    <source>
        <strain evidence="1">CCFEE 5737</strain>
    </source>
</reference>
<name>A0ACC3DRC2_9PEZI</name>
<sequence length="329" mass="36838">MLLSNIYLSNIKKEPYSVRNGCSSEFDPKRTQRTESASERDRNAPVSRAQHVSRSHFRNHQRQRPSRFRANELVESLSPVPQLLPVKSQFDEEVARWRAHGPELFSNEDNGTTRPRTLPLREPFQLTLLQDELENFSVVRHPAWASHNSEQGVQDHAKEESLENVDSIGWRVELVVHDNTLASPVVHADAENHPKAGADLANHRSIDEPTAQTHALDFVDKASIKDLDVVPIQEDDIAESGHQNEEQGAESCDTLSASASPNKSTTITALAIIVRETNSTPPTMPTQLFDWIVNLEVTRSRLFQVVIRATSVLRAPLVSALFAANVDMK</sequence>
<protein>
    <submittedName>
        <fullName evidence="1">Uncharacterized protein</fullName>
    </submittedName>
</protein>
<accession>A0ACC3DRC2</accession>
<evidence type="ECO:0000313" key="1">
    <source>
        <dbReference type="EMBL" id="KAK3079222.1"/>
    </source>
</evidence>
<organism evidence="1 2">
    <name type="scientific">Coniosporium uncinatum</name>
    <dbReference type="NCBI Taxonomy" id="93489"/>
    <lineage>
        <taxon>Eukaryota</taxon>
        <taxon>Fungi</taxon>
        <taxon>Dikarya</taxon>
        <taxon>Ascomycota</taxon>
        <taxon>Pezizomycotina</taxon>
        <taxon>Dothideomycetes</taxon>
        <taxon>Dothideomycetes incertae sedis</taxon>
        <taxon>Coniosporium</taxon>
    </lineage>
</organism>
<feature type="non-terminal residue" evidence="1">
    <location>
        <position position="329"/>
    </location>
</feature>
<dbReference type="EMBL" id="JAWDJW010001288">
    <property type="protein sequence ID" value="KAK3079222.1"/>
    <property type="molecule type" value="Genomic_DNA"/>
</dbReference>
<comment type="caution">
    <text evidence="1">The sequence shown here is derived from an EMBL/GenBank/DDBJ whole genome shotgun (WGS) entry which is preliminary data.</text>
</comment>
<keyword evidence="2" id="KW-1185">Reference proteome</keyword>
<gene>
    <name evidence="1" type="ORF">LTS18_005422</name>
</gene>
<evidence type="ECO:0000313" key="2">
    <source>
        <dbReference type="Proteomes" id="UP001186974"/>
    </source>
</evidence>
<proteinExistence type="predicted"/>
<dbReference type="Proteomes" id="UP001186974">
    <property type="component" value="Unassembled WGS sequence"/>
</dbReference>